<evidence type="ECO:0000313" key="3">
    <source>
        <dbReference type="EMBL" id="RNL94467.1"/>
    </source>
</evidence>
<accession>A0A3N0F3A6</accession>
<dbReference type="Pfam" id="PF09423">
    <property type="entry name" value="PhoD"/>
    <property type="match status" value="1"/>
</dbReference>
<dbReference type="AlphaFoldDB" id="A0A3N0F3A6"/>
<dbReference type="InterPro" id="IPR029052">
    <property type="entry name" value="Metallo-depent_PP-like"/>
</dbReference>
<dbReference type="PANTHER" id="PTHR33987">
    <property type="entry name" value="CALCINEURIN-LIKE METALLO-PHOSPHOESTERASE SUPERFAMILY PROTEIN"/>
    <property type="match status" value="1"/>
</dbReference>
<feature type="domain" description="PhoD-like phosphatase metallophosphatase" evidence="2">
    <location>
        <begin position="46"/>
        <end position="262"/>
    </location>
</feature>
<evidence type="ECO:0000259" key="2">
    <source>
        <dbReference type="Pfam" id="PF09423"/>
    </source>
</evidence>
<reference evidence="3 4" key="1">
    <citation type="submission" date="2018-10" db="EMBL/GenBank/DDBJ databases">
        <title>Sinomicrobium pectinilyticum sp. nov., a pectinase-producing bacterium isolated from alkaline and saline soil, and emended description of the genus Sinomicrobium.</title>
        <authorList>
            <person name="Cheng B."/>
            <person name="Li C."/>
            <person name="Lai Q."/>
            <person name="Du M."/>
            <person name="Shao Z."/>
            <person name="Xu P."/>
            <person name="Yang C."/>
        </authorList>
    </citation>
    <scope>NUCLEOTIDE SEQUENCE [LARGE SCALE GENOMIC DNA]</scope>
    <source>
        <strain evidence="3 4">5DNS001</strain>
    </source>
</reference>
<dbReference type="PANTHER" id="PTHR33987:SF1">
    <property type="entry name" value="CALCINEURIN-LIKE METALLO-PHOSPHOESTERASE SUPERFAMILY PROTEIN"/>
    <property type="match status" value="1"/>
</dbReference>
<keyword evidence="1" id="KW-0732">Signal</keyword>
<organism evidence="3 4">
    <name type="scientific">Sinomicrobium pectinilyticum</name>
    <dbReference type="NCBI Taxonomy" id="1084421"/>
    <lineage>
        <taxon>Bacteria</taxon>
        <taxon>Pseudomonadati</taxon>
        <taxon>Bacteroidota</taxon>
        <taxon>Flavobacteriia</taxon>
        <taxon>Flavobacteriales</taxon>
        <taxon>Flavobacteriaceae</taxon>
        <taxon>Sinomicrobium</taxon>
    </lineage>
</organism>
<evidence type="ECO:0000256" key="1">
    <source>
        <dbReference type="SAM" id="SignalP"/>
    </source>
</evidence>
<name>A0A3N0F3A6_SINP1</name>
<keyword evidence="4" id="KW-1185">Reference proteome</keyword>
<comment type="caution">
    <text evidence="3">The sequence shown here is derived from an EMBL/GenBank/DDBJ whole genome shotgun (WGS) entry which is preliminary data.</text>
</comment>
<feature type="signal peptide" evidence="1">
    <location>
        <begin position="1"/>
        <end position="19"/>
    </location>
</feature>
<gene>
    <name evidence="3" type="ORF">ED312_01655</name>
</gene>
<dbReference type="EMBL" id="RJTM01000006">
    <property type="protein sequence ID" value="RNL94467.1"/>
    <property type="molecule type" value="Genomic_DNA"/>
</dbReference>
<feature type="chain" id="PRO_5018224700" evidence="1">
    <location>
        <begin position="20"/>
        <end position="340"/>
    </location>
</feature>
<dbReference type="InterPro" id="IPR018946">
    <property type="entry name" value="PhoD-like_MPP"/>
</dbReference>
<dbReference type="CDD" id="cd07389">
    <property type="entry name" value="MPP_PhoD"/>
    <property type="match status" value="1"/>
</dbReference>
<dbReference type="Proteomes" id="UP000267469">
    <property type="component" value="Unassembled WGS sequence"/>
</dbReference>
<evidence type="ECO:0000313" key="4">
    <source>
        <dbReference type="Proteomes" id="UP000267469"/>
    </source>
</evidence>
<dbReference type="RefSeq" id="WP_123214262.1">
    <property type="nucleotide sequence ID" value="NZ_RJTM01000006.1"/>
</dbReference>
<proteinExistence type="predicted"/>
<dbReference type="SUPFAM" id="SSF56300">
    <property type="entry name" value="Metallo-dependent phosphatases"/>
    <property type="match status" value="1"/>
</dbReference>
<sequence>MRRLFLLLFPLFFVTCRSAKEAASTVSGPDYVIAFGSCNNQRLENVLWKEILKNDPQVWIWGGDNIYSDTDDMEVMQQHYKNQLTQEDYREVRNRTTILGTWDDHDYGVNDGGEEFPAKQESQQLFLDFMRVAENDPRRNREGVYHSELLKTPKGTIKVIVLDTRYFRSGLTEAKERGKRYMPGPYGKGTMLGERQWQWLEEELSSSDADFNLIVSSIQFLSGEHGFEAWANFPHEVARLKQQVSGSGAKGVIILSGDRHISEFSMAEIPGLSYPLIDFTSSGLTHAYTQFTSEYNPYRIGEVVSEISFGLLRFDFDRKQVTMQIRGRGNKVLGELVQKY</sequence>
<dbReference type="Gene3D" id="3.60.21.70">
    <property type="entry name" value="PhoD-like phosphatase"/>
    <property type="match status" value="1"/>
</dbReference>
<dbReference type="InterPro" id="IPR038607">
    <property type="entry name" value="PhoD-like_sf"/>
</dbReference>
<dbReference type="OrthoDB" id="9763616at2"/>
<protein>
    <submittedName>
        <fullName evidence="3">Alkaline phosphatase family protein</fullName>
    </submittedName>
</protein>